<comment type="subcellular location">
    <subcellularLocation>
        <location evidence="1">Cell projection</location>
        <location evidence="1">Cilium</location>
    </subcellularLocation>
    <subcellularLocation>
        <location evidence="2">Membrane</location>
        <topology evidence="2">Multi-pass membrane protein</topology>
    </subcellularLocation>
</comment>
<dbReference type="GO" id="GO:0060271">
    <property type="term" value="P:cilium assembly"/>
    <property type="evidence" value="ECO:0007669"/>
    <property type="project" value="TreeGrafter"/>
</dbReference>
<evidence type="ECO:0000256" key="1">
    <source>
        <dbReference type="ARBA" id="ARBA00004138"/>
    </source>
</evidence>
<keyword evidence="4 11" id="KW-0812">Transmembrane</keyword>
<proteinExistence type="inferred from homology"/>
<reference evidence="12" key="1">
    <citation type="submission" date="2019-04" db="EMBL/GenBank/DDBJ databases">
        <title>Analysis of the testis transcriptome of the Chagas disease vector Rhodnius prolixus.</title>
        <authorList>
            <person name="Cesar J."/>
            <person name="Ribeiro J.M."/>
            <person name="Pereira M.H."/>
            <person name="Araujo R.N."/>
            <person name="Gontijo N.F."/>
            <person name="Pessoa G."/>
            <person name="Sant'Anna M.V."/>
            <person name="Sorgine M.H."/>
            <person name="Majerowicz D."/>
            <person name="Carvalho A.B."/>
            <person name="Braz G."/>
            <person name="Mesquita R."/>
            <person name="Lagerblad P.O."/>
            <person name="Koerich L.B."/>
        </authorList>
    </citation>
    <scope>NUCLEOTIDE SEQUENCE</scope>
</reference>
<keyword evidence="8 11" id="KW-0472">Membrane</keyword>
<evidence type="ECO:0000256" key="2">
    <source>
        <dbReference type="ARBA" id="ARBA00004141"/>
    </source>
</evidence>
<dbReference type="GO" id="GO:0035869">
    <property type="term" value="C:ciliary transition zone"/>
    <property type="evidence" value="ECO:0007669"/>
    <property type="project" value="TreeGrafter"/>
</dbReference>
<keyword evidence="6 11" id="KW-1133">Transmembrane helix</keyword>
<evidence type="ECO:0000256" key="3">
    <source>
        <dbReference type="ARBA" id="ARBA00008783"/>
    </source>
</evidence>
<dbReference type="EMBL" id="GHKJ01000440">
    <property type="protein sequence ID" value="MOY45470.1"/>
    <property type="molecule type" value="Transcribed_RNA"/>
</dbReference>
<dbReference type="GO" id="GO:0016020">
    <property type="term" value="C:membrane"/>
    <property type="evidence" value="ECO:0007669"/>
    <property type="project" value="UniProtKB-SubCell"/>
</dbReference>
<evidence type="ECO:0000256" key="8">
    <source>
        <dbReference type="ARBA" id="ARBA00023136"/>
    </source>
</evidence>
<keyword evidence="7" id="KW-0969">Cilium</keyword>
<dbReference type="PANTHER" id="PTHR28388">
    <property type="entry name" value="TRANSMEMBRANE PROTEIN 237"/>
    <property type="match status" value="1"/>
</dbReference>
<name>A0A4P6DAW4_RHOPR</name>
<evidence type="ECO:0000256" key="6">
    <source>
        <dbReference type="ARBA" id="ARBA00022989"/>
    </source>
</evidence>
<protein>
    <submittedName>
        <fullName evidence="12">Putative prolactin receptor panstrongylus lignarius</fullName>
    </submittedName>
</protein>
<evidence type="ECO:0000313" key="12">
    <source>
        <dbReference type="EMBL" id="MOY45470.1"/>
    </source>
</evidence>
<evidence type="ECO:0000256" key="11">
    <source>
        <dbReference type="SAM" id="Phobius"/>
    </source>
</evidence>
<comment type="similarity">
    <text evidence="3">Belongs to the TMEM237 family.</text>
</comment>
<feature type="transmembrane region" description="Helical" evidence="11">
    <location>
        <begin position="268"/>
        <end position="286"/>
    </location>
</feature>
<accession>A0A4P6DAW4</accession>
<evidence type="ECO:0000256" key="5">
    <source>
        <dbReference type="ARBA" id="ARBA00022794"/>
    </source>
</evidence>
<sequence length="369" mass="42738">MELIFDMFYDSSTSCIHKRKCKFCGKNVKTNTLSRKVSTAAKRGKKQFSRFTYYVPQTEHSPVECSNCNSEPSSICKLKTLQHSVPYSAKIAGVLQELKDDIVKETQLNHMAGDYIHHTCNTSPKTGLTEVYVEQNGRFTKAPKEIIEQDMNSTLRYLGTSDPEETYNTPLDMAIYAQKTWSVMSKICFGILAGIAVYDLVLLHFHLKITRNRSTLEKFLDMYSPSSFLITKCYHIILTICLITLFDWFDLAHMNLQHFADTLNFRRIWVVTIIYLAALFAALYNFSSDDLMILYDNVKQDIKDSEDIDYTIYFWMVAKKVCCWCCLIGWIFIALTNNEDLFLIHLMAMKKYDYDEDVNQVYENVNAVP</sequence>
<dbReference type="VEuPathDB" id="VectorBase:RPRC004399"/>
<dbReference type="InterPro" id="IPR029409">
    <property type="entry name" value="TMEM237"/>
</dbReference>
<feature type="transmembrane region" description="Helical" evidence="11">
    <location>
        <begin position="227"/>
        <end position="248"/>
    </location>
</feature>
<dbReference type="Pfam" id="PF15383">
    <property type="entry name" value="TMEM237"/>
    <property type="match status" value="1"/>
</dbReference>
<feature type="transmembrane region" description="Helical" evidence="11">
    <location>
        <begin position="312"/>
        <end position="335"/>
    </location>
</feature>
<comment type="function">
    <text evidence="10">Component of the transition zone in primary cilia. Required for ciliogenesis.</text>
</comment>
<keyword evidence="12" id="KW-0675">Receptor</keyword>
<evidence type="ECO:0000256" key="4">
    <source>
        <dbReference type="ARBA" id="ARBA00022692"/>
    </source>
</evidence>
<keyword evidence="5" id="KW-0970">Cilium biogenesis/degradation</keyword>
<dbReference type="AlphaFoldDB" id="A0A4P6DAW4"/>
<evidence type="ECO:0000256" key="10">
    <source>
        <dbReference type="ARBA" id="ARBA00025631"/>
    </source>
</evidence>
<dbReference type="PANTHER" id="PTHR28388:SF1">
    <property type="entry name" value="TRANSMEMBRANE PROTEIN 237"/>
    <property type="match status" value="1"/>
</dbReference>
<evidence type="ECO:0000256" key="7">
    <source>
        <dbReference type="ARBA" id="ARBA00023069"/>
    </source>
</evidence>
<keyword evidence="9" id="KW-0966">Cell projection</keyword>
<evidence type="ECO:0000256" key="9">
    <source>
        <dbReference type="ARBA" id="ARBA00023273"/>
    </source>
</evidence>
<feature type="transmembrane region" description="Helical" evidence="11">
    <location>
        <begin position="187"/>
        <end position="207"/>
    </location>
</feature>
<organism evidence="12">
    <name type="scientific">Rhodnius prolixus</name>
    <name type="common">Triatomid bug</name>
    <dbReference type="NCBI Taxonomy" id="13249"/>
    <lineage>
        <taxon>Eukaryota</taxon>
        <taxon>Metazoa</taxon>
        <taxon>Ecdysozoa</taxon>
        <taxon>Arthropoda</taxon>
        <taxon>Hexapoda</taxon>
        <taxon>Insecta</taxon>
        <taxon>Pterygota</taxon>
        <taxon>Neoptera</taxon>
        <taxon>Paraneoptera</taxon>
        <taxon>Hemiptera</taxon>
        <taxon>Heteroptera</taxon>
        <taxon>Panheteroptera</taxon>
        <taxon>Cimicomorpha</taxon>
        <taxon>Reduviidae</taxon>
        <taxon>Triatominae</taxon>
        <taxon>Rhodnius</taxon>
    </lineage>
</organism>